<sequence length="46" mass="5078">MLAGTGTRKPNPNIGRRRWPGMLQGTHRGSEGQGKRCRESLSNAAW</sequence>
<reference evidence="2" key="1">
    <citation type="submission" date="2023-05" db="EMBL/GenBank/DDBJ databases">
        <authorList>
            <person name="Stuckert A."/>
        </authorList>
    </citation>
    <scope>NUCLEOTIDE SEQUENCE</scope>
</reference>
<comment type="caution">
    <text evidence="2">The sequence shown here is derived from an EMBL/GenBank/DDBJ whole genome shotgun (WGS) entry which is preliminary data.</text>
</comment>
<dbReference type="Proteomes" id="UP001162483">
    <property type="component" value="Unassembled WGS sequence"/>
</dbReference>
<evidence type="ECO:0000256" key="1">
    <source>
        <dbReference type="SAM" id="MobiDB-lite"/>
    </source>
</evidence>
<accession>A0ABN9HLX9</accession>
<feature type="region of interest" description="Disordered" evidence="1">
    <location>
        <begin position="1"/>
        <end position="46"/>
    </location>
</feature>
<feature type="compositionally biased region" description="Basic and acidic residues" evidence="1">
    <location>
        <begin position="28"/>
        <end position="39"/>
    </location>
</feature>
<evidence type="ECO:0000313" key="3">
    <source>
        <dbReference type="Proteomes" id="UP001162483"/>
    </source>
</evidence>
<organism evidence="2 3">
    <name type="scientific">Staurois parvus</name>
    <dbReference type="NCBI Taxonomy" id="386267"/>
    <lineage>
        <taxon>Eukaryota</taxon>
        <taxon>Metazoa</taxon>
        <taxon>Chordata</taxon>
        <taxon>Craniata</taxon>
        <taxon>Vertebrata</taxon>
        <taxon>Euteleostomi</taxon>
        <taxon>Amphibia</taxon>
        <taxon>Batrachia</taxon>
        <taxon>Anura</taxon>
        <taxon>Neobatrachia</taxon>
        <taxon>Ranoidea</taxon>
        <taxon>Ranidae</taxon>
        <taxon>Staurois</taxon>
    </lineage>
</organism>
<name>A0ABN9HLX9_9NEOB</name>
<gene>
    <name evidence="2" type="ORF">SPARVUS_LOCUS16340084</name>
</gene>
<protein>
    <submittedName>
        <fullName evidence="2">Uncharacterized protein</fullName>
    </submittedName>
</protein>
<dbReference type="EMBL" id="CATNWA010021460">
    <property type="protein sequence ID" value="CAI9622795.1"/>
    <property type="molecule type" value="Genomic_DNA"/>
</dbReference>
<keyword evidence="3" id="KW-1185">Reference proteome</keyword>
<proteinExistence type="predicted"/>
<evidence type="ECO:0000313" key="2">
    <source>
        <dbReference type="EMBL" id="CAI9622795.1"/>
    </source>
</evidence>